<sequence>CRVIEAFVDNNGPITFHPTKKPVLPGGFLEKAEKRNQEEGSKR</sequence>
<dbReference type="EMBL" id="CAJDYZ010007445">
    <property type="protein sequence ID" value="CAD1474311.1"/>
    <property type="molecule type" value="Genomic_DNA"/>
</dbReference>
<evidence type="ECO:0000313" key="2">
    <source>
        <dbReference type="EMBL" id="CAD1474311.1"/>
    </source>
</evidence>
<feature type="non-terminal residue" evidence="2">
    <location>
        <position position="43"/>
    </location>
</feature>
<feature type="compositionally biased region" description="Basic and acidic residues" evidence="1">
    <location>
        <begin position="30"/>
        <end position="43"/>
    </location>
</feature>
<feature type="region of interest" description="Disordered" evidence="1">
    <location>
        <begin position="18"/>
        <end position="43"/>
    </location>
</feature>
<accession>A0A6V7H5E1</accession>
<evidence type="ECO:0000313" key="3">
    <source>
        <dbReference type="Proteomes" id="UP000752696"/>
    </source>
</evidence>
<evidence type="ECO:0000256" key="1">
    <source>
        <dbReference type="SAM" id="MobiDB-lite"/>
    </source>
</evidence>
<dbReference type="Proteomes" id="UP000752696">
    <property type="component" value="Unassembled WGS sequence"/>
</dbReference>
<reference evidence="2" key="1">
    <citation type="submission" date="2020-07" db="EMBL/GenBank/DDBJ databases">
        <authorList>
            <person name="Nazaruddin N."/>
        </authorList>
    </citation>
    <scope>NUCLEOTIDE SEQUENCE</scope>
</reference>
<feature type="non-terminal residue" evidence="2">
    <location>
        <position position="1"/>
    </location>
</feature>
<gene>
    <name evidence="2" type="ORF">MHI_LOCUS460313</name>
</gene>
<proteinExistence type="predicted"/>
<name>A0A6V7H5E1_9HYME</name>
<dbReference type="AlphaFoldDB" id="A0A6V7H5E1"/>
<comment type="caution">
    <text evidence="2">The sequence shown here is derived from an EMBL/GenBank/DDBJ whole genome shotgun (WGS) entry which is preliminary data.</text>
</comment>
<organism evidence="2 3">
    <name type="scientific">Heterotrigona itama</name>
    <dbReference type="NCBI Taxonomy" id="395501"/>
    <lineage>
        <taxon>Eukaryota</taxon>
        <taxon>Metazoa</taxon>
        <taxon>Ecdysozoa</taxon>
        <taxon>Arthropoda</taxon>
        <taxon>Hexapoda</taxon>
        <taxon>Insecta</taxon>
        <taxon>Pterygota</taxon>
        <taxon>Neoptera</taxon>
        <taxon>Endopterygota</taxon>
        <taxon>Hymenoptera</taxon>
        <taxon>Apocrita</taxon>
        <taxon>Aculeata</taxon>
        <taxon>Apoidea</taxon>
        <taxon>Anthophila</taxon>
        <taxon>Apidae</taxon>
        <taxon>Heterotrigona</taxon>
    </lineage>
</organism>
<keyword evidence="3" id="KW-1185">Reference proteome</keyword>
<protein>
    <submittedName>
        <fullName evidence="2">Uncharacterized protein</fullName>
    </submittedName>
</protein>